<dbReference type="Gene3D" id="1.25.40.10">
    <property type="entry name" value="Tetratricopeptide repeat domain"/>
    <property type="match status" value="2"/>
</dbReference>
<dbReference type="OrthoDB" id="174931at2"/>
<dbReference type="Proteomes" id="UP000276309">
    <property type="component" value="Chromosome"/>
</dbReference>
<reference evidence="6 7" key="1">
    <citation type="submission" date="2018-08" db="EMBL/GenBank/DDBJ databases">
        <title>The reduced genetic potential of extracellular carbohydrate catabolism in Euzebyella marina RN62, a Flavobacteriia bacterium isolated from the hadal water.</title>
        <authorList>
            <person name="Xue C."/>
        </authorList>
    </citation>
    <scope>NUCLEOTIDE SEQUENCE [LARGE SCALE GENOMIC DNA]</scope>
    <source>
        <strain evidence="6 7">RN62</strain>
    </source>
</reference>
<proteinExistence type="predicted"/>
<dbReference type="InterPro" id="IPR019734">
    <property type="entry name" value="TPR_rpt"/>
</dbReference>
<dbReference type="InterPro" id="IPR033396">
    <property type="entry name" value="DUF5107"/>
</dbReference>
<dbReference type="PANTHER" id="PTHR44858">
    <property type="entry name" value="TETRATRICOPEPTIDE REPEAT PROTEIN 6"/>
    <property type="match status" value="1"/>
</dbReference>
<evidence type="ECO:0000313" key="7">
    <source>
        <dbReference type="Proteomes" id="UP000276309"/>
    </source>
</evidence>
<dbReference type="SUPFAM" id="SSF48452">
    <property type="entry name" value="TPR-like"/>
    <property type="match status" value="2"/>
</dbReference>
<dbReference type="InterPro" id="IPR011990">
    <property type="entry name" value="TPR-like_helical_dom_sf"/>
</dbReference>
<evidence type="ECO:0000259" key="5">
    <source>
        <dbReference type="Pfam" id="PF25064"/>
    </source>
</evidence>
<dbReference type="RefSeq" id="WP_121849343.1">
    <property type="nucleotide sequence ID" value="NZ_CP032050.1"/>
</dbReference>
<keyword evidence="3" id="KW-0732">Signal</keyword>
<feature type="domain" description="Tetratricopeptide repeat protein 21A/21B fifth ARM repeats" evidence="5">
    <location>
        <begin position="476"/>
        <end position="575"/>
    </location>
</feature>
<evidence type="ECO:0000259" key="4">
    <source>
        <dbReference type="Pfam" id="PF17128"/>
    </source>
</evidence>
<dbReference type="KEGG" id="emar:D1013_13550"/>
<accession>A0A3G2L7S7</accession>
<dbReference type="Pfam" id="PF17128">
    <property type="entry name" value="DUF5107"/>
    <property type="match status" value="1"/>
</dbReference>
<feature type="domain" description="DUF5107" evidence="4">
    <location>
        <begin position="53"/>
        <end position="355"/>
    </location>
</feature>
<dbReference type="InterPro" id="IPR050498">
    <property type="entry name" value="Ycf3"/>
</dbReference>
<evidence type="ECO:0000256" key="1">
    <source>
        <dbReference type="ARBA" id="ARBA00022737"/>
    </source>
</evidence>
<gene>
    <name evidence="6" type="ORF">D1013_13550</name>
</gene>
<protein>
    <submittedName>
        <fullName evidence="6">DUF5107 domain-containing protein</fullName>
    </submittedName>
</protein>
<organism evidence="6 7">
    <name type="scientific">Euzebyella marina</name>
    <dbReference type="NCBI Taxonomy" id="1761453"/>
    <lineage>
        <taxon>Bacteria</taxon>
        <taxon>Pseudomonadati</taxon>
        <taxon>Bacteroidota</taxon>
        <taxon>Flavobacteriia</taxon>
        <taxon>Flavobacteriales</taxon>
        <taxon>Flavobacteriaceae</taxon>
        <taxon>Euzebyella</taxon>
    </lineage>
</organism>
<dbReference type="SMART" id="SM00028">
    <property type="entry name" value="TPR"/>
    <property type="match status" value="5"/>
</dbReference>
<evidence type="ECO:0000256" key="2">
    <source>
        <dbReference type="ARBA" id="ARBA00022803"/>
    </source>
</evidence>
<dbReference type="InterPro" id="IPR056835">
    <property type="entry name" value="ARM_TT21_5th"/>
</dbReference>
<keyword evidence="2" id="KW-0802">TPR repeat</keyword>
<evidence type="ECO:0000313" key="6">
    <source>
        <dbReference type="EMBL" id="AYN68329.1"/>
    </source>
</evidence>
<dbReference type="EMBL" id="CP032050">
    <property type="protein sequence ID" value="AYN68329.1"/>
    <property type="molecule type" value="Genomic_DNA"/>
</dbReference>
<dbReference type="PANTHER" id="PTHR44858:SF1">
    <property type="entry name" value="UDP-N-ACETYLGLUCOSAMINE--PEPTIDE N-ACETYLGLUCOSAMINYLTRANSFERASE SPINDLY-RELATED"/>
    <property type="match status" value="1"/>
</dbReference>
<sequence>MNRLYQNFHLAIAFFCFTSFFAQDATVTEGILSLSTYGFDKPNALPILADNPKIYPYFKFEEYTHKPEKRDWKVVTLENEFIKVFILPEIGGKVWGAIEKSTGEEFLYKNEVIKFRNIAMRGPWTSGGIEFNFGIIGHHPGTATPVNYVTKKNADGSVSCFVGSTDLPSETTWQVEIRLEKNKAYFETNVSWYNGSPLSQSYYNWMTGAAAATDDLEFYIPGNKYLEHDGTAKDWPIDNQGRNLWRYQENNFGPSKSYHVVGEYNDFFGGYYKNSDFGFGQWSPYEEMPGQKLWLWSLSRSGGIWEDLLTDSDGQYIEFQAGRLFNQYFPGAINPISQVSFDPFSMEKWSEIWFPYKKIGGMVDASPHGVLNVTKENNKLIVGLNALQQLKHTLTIKSKGKIIFEENIELSPMEVFSTEVNAVTDGPIEVELQGTELSYNSDPNTLSLKRPFSSTDIEISESENEVFKGIEAKEYREYENAKKQFTNILAKNASDQRALIHLADIEIREMKYDSALYYLNRALKFDTYNSSANYLSGIAYRMSNDTINALESFGWAARDMKFRSVAFAQMAELYLSNKNKERASYYSKKALDFNTYNLNARKVQVIIARITENTDLYKNLCKEYEELFPLDHFITVEKQLANQKRIQLDLANEFASETILGLAMDYYKLSLLDEAKQILEINKNYVKNNIWSAYLSNDTEILGPLKREPIDFVLPYRSETVEVLEWASQNNDSWKFKYYLALNYLALGRLKEGKEILQNLNDIPDSEIFYLFRAKMLKDRSYPDLLADYQKALELNKNDWKIWEENILFQLNSEKNNEALDLAKKAVKKFSSNYNLELAYVKALVQKKDFKKAIEVLYTIQILPFEHASESRSLYEKAHLALAKEKLDKKNYEEAIEILEKAKKWPENIGIGKPYNPDERAQDYLLAVGYEYIGETEKNLQILNEIVEYTYSALPKNSFNHLYGLLALNKLKKTNELKEFQNVLEDKSKEENQAATKLALDYWLNKNRTENPNQPNHSKLDIQKEVALWALQN</sequence>
<keyword evidence="1" id="KW-0677">Repeat</keyword>
<feature type="signal peptide" evidence="3">
    <location>
        <begin position="1"/>
        <end position="24"/>
    </location>
</feature>
<dbReference type="AlphaFoldDB" id="A0A3G2L7S7"/>
<evidence type="ECO:0000256" key="3">
    <source>
        <dbReference type="SAM" id="SignalP"/>
    </source>
</evidence>
<keyword evidence="7" id="KW-1185">Reference proteome</keyword>
<dbReference type="Pfam" id="PF25064">
    <property type="entry name" value="ARM_TT21_5th"/>
    <property type="match status" value="1"/>
</dbReference>
<name>A0A3G2L7S7_9FLAO</name>
<feature type="chain" id="PRO_5018275513" evidence="3">
    <location>
        <begin position="25"/>
        <end position="1033"/>
    </location>
</feature>